<keyword evidence="4" id="KW-1185">Reference proteome</keyword>
<dbReference type="AlphaFoldDB" id="A0AAV7EME2"/>
<dbReference type="GO" id="GO:0016567">
    <property type="term" value="P:protein ubiquitination"/>
    <property type="evidence" value="ECO:0007669"/>
    <property type="project" value="TreeGrafter"/>
</dbReference>
<dbReference type="PROSITE" id="PS50089">
    <property type="entry name" value="ZF_RING_2"/>
    <property type="match status" value="1"/>
</dbReference>
<dbReference type="InterPro" id="IPR010734">
    <property type="entry name" value="Copine_C"/>
</dbReference>
<dbReference type="InterPro" id="IPR036465">
    <property type="entry name" value="vWFA_dom_sf"/>
</dbReference>
<proteinExistence type="predicted"/>
<dbReference type="InterPro" id="IPR001841">
    <property type="entry name" value="Znf_RING"/>
</dbReference>
<dbReference type="SMART" id="SM00184">
    <property type="entry name" value="RING"/>
    <property type="match status" value="1"/>
</dbReference>
<feature type="domain" description="RING-type" evidence="2">
    <location>
        <begin position="369"/>
        <end position="402"/>
    </location>
</feature>
<dbReference type="InterPro" id="IPR002035">
    <property type="entry name" value="VWF_A"/>
</dbReference>
<protein>
    <recommendedName>
        <fullName evidence="2">RING-type domain-containing protein</fullName>
    </recommendedName>
</protein>
<dbReference type="Pfam" id="PF13920">
    <property type="entry name" value="zf-C3HC4_3"/>
    <property type="match status" value="1"/>
</dbReference>
<keyword evidence="1" id="KW-0862">Zinc</keyword>
<dbReference type="PANTHER" id="PTHR45751">
    <property type="entry name" value="COPINE FAMILY PROTEIN 1"/>
    <property type="match status" value="1"/>
</dbReference>
<name>A0AAV7EME2_ARIFI</name>
<comment type="caution">
    <text evidence="3">The sequence shown here is derived from an EMBL/GenBank/DDBJ whole genome shotgun (WGS) entry which is preliminary data.</text>
</comment>
<dbReference type="SUPFAM" id="SSF57850">
    <property type="entry name" value="RING/U-box"/>
    <property type="match status" value="1"/>
</dbReference>
<reference evidence="3 4" key="1">
    <citation type="submission" date="2021-07" db="EMBL/GenBank/DDBJ databases">
        <title>The Aristolochia fimbriata genome: insights into angiosperm evolution, floral development and chemical biosynthesis.</title>
        <authorList>
            <person name="Jiao Y."/>
        </authorList>
    </citation>
    <scope>NUCLEOTIDE SEQUENCE [LARGE SCALE GENOMIC DNA]</scope>
    <source>
        <strain evidence="3">IBCAS-2021</strain>
        <tissue evidence="3">Leaf</tissue>
    </source>
</reference>
<gene>
    <name evidence="3" type="ORF">H6P81_008732</name>
</gene>
<dbReference type="GO" id="GO:0004842">
    <property type="term" value="F:ubiquitin-protein transferase activity"/>
    <property type="evidence" value="ECO:0007669"/>
    <property type="project" value="TreeGrafter"/>
</dbReference>
<sequence length="412" mass="45988">MGGKQSKNYGCNRHAYNYGSPASFNAPSYPSYPEYHEPNMRSKLQNRYSRIADNYNSLEQVTEALAQAGLESSNLIVGIDFTKSNEWTGVRSFNRQCLHHIGDTPNPYEQAISIIGRTLSAFDEDNLIPCFGFGDASTHDQDVFSFNADERLCNGFEEALIRYREIVPHLKLAGPTSFAPMIETAVGIVDQSGGQYHVLLIIADGQVTRSVDTEHGHLSPQEQDTINAIVKASEHPLSIVLVGVGDGPWDMMKQFDDNIPARAFDNFQFVNFTEIMSRNIPPFKKETEFSLAALMEIPSQYKATLDLQLLGRRKGIQGRVPLPPPIYKMNSAYSSSKFSRSSTSEINPGIYSVPATPSHENASHNNQTCPVCLWSNKDLAFGCGHQTCYECGREMQFCPICRSLITTRIRLY</sequence>
<accession>A0AAV7EME2</accession>
<dbReference type="GO" id="GO:0008270">
    <property type="term" value="F:zinc ion binding"/>
    <property type="evidence" value="ECO:0007669"/>
    <property type="project" value="UniProtKB-KW"/>
</dbReference>
<dbReference type="SUPFAM" id="SSF53300">
    <property type="entry name" value="vWA-like"/>
    <property type="match status" value="1"/>
</dbReference>
<evidence type="ECO:0000259" key="2">
    <source>
        <dbReference type="PROSITE" id="PS50089"/>
    </source>
</evidence>
<evidence type="ECO:0000256" key="1">
    <source>
        <dbReference type="PROSITE-ProRule" id="PRU00175"/>
    </source>
</evidence>
<dbReference type="InterPro" id="IPR013083">
    <property type="entry name" value="Znf_RING/FYVE/PHD"/>
</dbReference>
<organism evidence="3 4">
    <name type="scientific">Aristolochia fimbriata</name>
    <name type="common">White veined hardy Dutchman's pipe vine</name>
    <dbReference type="NCBI Taxonomy" id="158543"/>
    <lineage>
        <taxon>Eukaryota</taxon>
        <taxon>Viridiplantae</taxon>
        <taxon>Streptophyta</taxon>
        <taxon>Embryophyta</taxon>
        <taxon>Tracheophyta</taxon>
        <taxon>Spermatophyta</taxon>
        <taxon>Magnoliopsida</taxon>
        <taxon>Magnoliidae</taxon>
        <taxon>Piperales</taxon>
        <taxon>Aristolochiaceae</taxon>
        <taxon>Aristolochia</taxon>
    </lineage>
</organism>
<dbReference type="Proteomes" id="UP000825729">
    <property type="component" value="Unassembled WGS sequence"/>
</dbReference>
<dbReference type="GO" id="GO:0005634">
    <property type="term" value="C:nucleus"/>
    <property type="evidence" value="ECO:0007669"/>
    <property type="project" value="TreeGrafter"/>
</dbReference>
<keyword evidence="1" id="KW-0479">Metal-binding</keyword>
<dbReference type="SMART" id="SM00327">
    <property type="entry name" value="VWA"/>
    <property type="match status" value="1"/>
</dbReference>
<dbReference type="Pfam" id="PF07002">
    <property type="entry name" value="Copine"/>
    <property type="match status" value="1"/>
</dbReference>
<dbReference type="EMBL" id="JAINDJ010000004">
    <property type="protein sequence ID" value="KAG9448767.1"/>
    <property type="molecule type" value="Genomic_DNA"/>
</dbReference>
<dbReference type="PANTHER" id="PTHR45751:SF51">
    <property type="entry name" value="OS06G0608800 PROTEIN"/>
    <property type="match status" value="1"/>
</dbReference>
<dbReference type="InterPro" id="IPR052079">
    <property type="entry name" value="E3_ligase/Copine_domain"/>
</dbReference>
<dbReference type="Gene3D" id="3.30.40.10">
    <property type="entry name" value="Zinc/RING finger domain, C3HC4 (zinc finger)"/>
    <property type="match status" value="1"/>
</dbReference>
<evidence type="ECO:0000313" key="3">
    <source>
        <dbReference type="EMBL" id="KAG9448767.1"/>
    </source>
</evidence>
<keyword evidence="1" id="KW-0863">Zinc-finger</keyword>
<evidence type="ECO:0000313" key="4">
    <source>
        <dbReference type="Proteomes" id="UP000825729"/>
    </source>
</evidence>